<accession>A0A2G5DA31</accession>
<dbReference type="PANTHER" id="PTHR23315">
    <property type="entry name" value="U BOX DOMAIN-CONTAINING"/>
    <property type="match status" value="1"/>
</dbReference>
<dbReference type="InterPro" id="IPR016024">
    <property type="entry name" value="ARM-type_fold"/>
</dbReference>
<dbReference type="UniPathway" id="UPA00143"/>
<evidence type="ECO:0000313" key="8">
    <source>
        <dbReference type="EMBL" id="PIA40332.1"/>
    </source>
</evidence>
<dbReference type="Gene3D" id="1.25.10.10">
    <property type="entry name" value="Leucine-rich Repeat Variant"/>
    <property type="match status" value="2"/>
</dbReference>
<keyword evidence="5" id="KW-0833">Ubl conjugation pathway</keyword>
<feature type="domain" description="U-box" evidence="7">
    <location>
        <begin position="27"/>
        <end position="101"/>
    </location>
</feature>
<dbReference type="SUPFAM" id="SSF57850">
    <property type="entry name" value="RING/U-box"/>
    <property type="match status" value="1"/>
</dbReference>
<dbReference type="PANTHER" id="PTHR23315:SF339">
    <property type="entry name" value="U-BOX DOMAIN-CONTAINING PROTEIN 40"/>
    <property type="match status" value="1"/>
</dbReference>
<dbReference type="PROSITE" id="PS50176">
    <property type="entry name" value="ARM_REPEAT"/>
    <property type="match status" value="2"/>
</dbReference>
<evidence type="ECO:0000256" key="1">
    <source>
        <dbReference type="ARBA" id="ARBA00000900"/>
    </source>
</evidence>
<feature type="repeat" description="ARM" evidence="6">
    <location>
        <begin position="287"/>
        <end position="329"/>
    </location>
</feature>
<comment type="catalytic activity">
    <reaction evidence="1">
        <text>S-ubiquitinyl-[E2 ubiquitin-conjugating enzyme]-L-cysteine + [acceptor protein]-L-lysine = [E2 ubiquitin-conjugating enzyme]-L-cysteine + N(6)-ubiquitinyl-[acceptor protein]-L-lysine.</text>
        <dbReference type="EC" id="2.3.2.27"/>
    </reaction>
</comment>
<dbReference type="Pfam" id="PF25598">
    <property type="entry name" value="ARM_PUB"/>
    <property type="match status" value="1"/>
</dbReference>
<dbReference type="InParanoid" id="A0A2G5DA31"/>
<dbReference type="InterPro" id="IPR013083">
    <property type="entry name" value="Znf_RING/FYVE/PHD"/>
</dbReference>
<evidence type="ECO:0000256" key="6">
    <source>
        <dbReference type="PROSITE-ProRule" id="PRU00259"/>
    </source>
</evidence>
<comment type="pathway">
    <text evidence="2">Protein modification; protein ubiquitination.</text>
</comment>
<dbReference type="InterPro" id="IPR058678">
    <property type="entry name" value="ARM_PUB"/>
</dbReference>
<dbReference type="Pfam" id="PF04564">
    <property type="entry name" value="U-box"/>
    <property type="match status" value="1"/>
</dbReference>
<dbReference type="SUPFAM" id="SSF48371">
    <property type="entry name" value="ARM repeat"/>
    <property type="match status" value="1"/>
</dbReference>
<reference evidence="8 9" key="1">
    <citation type="submission" date="2017-09" db="EMBL/GenBank/DDBJ databases">
        <title>WGS assembly of Aquilegia coerulea Goldsmith.</title>
        <authorList>
            <person name="Hodges S."/>
            <person name="Kramer E."/>
            <person name="Nordborg M."/>
            <person name="Tomkins J."/>
            <person name="Borevitz J."/>
            <person name="Derieg N."/>
            <person name="Yan J."/>
            <person name="Mihaltcheva S."/>
            <person name="Hayes R.D."/>
            <person name="Rokhsar D."/>
        </authorList>
    </citation>
    <scope>NUCLEOTIDE SEQUENCE [LARGE SCALE GENOMIC DNA]</scope>
    <source>
        <strain evidence="9">cv. Goldsmith</strain>
    </source>
</reference>
<keyword evidence="9" id="KW-1185">Reference proteome</keyword>
<dbReference type="InterPro" id="IPR011989">
    <property type="entry name" value="ARM-like"/>
</dbReference>
<evidence type="ECO:0000256" key="2">
    <source>
        <dbReference type="ARBA" id="ARBA00004906"/>
    </source>
</evidence>
<dbReference type="SMART" id="SM00185">
    <property type="entry name" value="ARM"/>
    <property type="match status" value="3"/>
</dbReference>
<dbReference type="GO" id="GO:0061630">
    <property type="term" value="F:ubiquitin protein ligase activity"/>
    <property type="evidence" value="ECO:0007669"/>
    <property type="project" value="UniProtKB-EC"/>
</dbReference>
<evidence type="ECO:0000256" key="3">
    <source>
        <dbReference type="ARBA" id="ARBA00012483"/>
    </source>
</evidence>
<dbReference type="SMART" id="SM00504">
    <property type="entry name" value="Ubox"/>
    <property type="match status" value="1"/>
</dbReference>
<dbReference type="EMBL" id="KZ305042">
    <property type="protein sequence ID" value="PIA40332.1"/>
    <property type="molecule type" value="Genomic_DNA"/>
</dbReference>
<protein>
    <recommendedName>
        <fullName evidence="3">RING-type E3 ubiquitin transferase</fullName>
        <ecNumber evidence="3">2.3.2.27</ecNumber>
    </recommendedName>
</protein>
<evidence type="ECO:0000313" key="9">
    <source>
        <dbReference type="Proteomes" id="UP000230069"/>
    </source>
</evidence>
<evidence type="ECO:0000259" key="7">
    <source>
        <dbReference type="PROSITE" id="PS51698"/>
    </source>
</evidence>
<dbReference type="Gene3D" id="3.30.40.10">
    <property type="entry name" value="Zinc/RING finger domain, C3HC4 (zinc finger)"/>
    <property type="match status" value="1"/>
</dbReference>
<dbReference type="Proteomes" id="UP000230069">
    <property type="component" value="Unassembled WGS sequence"/>
</dbReference>
<feature type="repeat" description="ARM" evidence="6">
    <location>
        <begin position="246"/>
        <end position="288"/>
    </location>
</feature>
<dbReference type="InterPro" id="IPR003613">
    <property type="entry name" value="Ubox_domain"/>
</dbReference>
<name>A0A2G5DA31_AQUCA</name>
<dbReference type="GO" id="GO:0016567">
    <property type="term" value="P:protein ubiquitination"/>
    <property type="evidence" value="ECO:0007669"/>
    <property type="project" value="UniProtKB-UniPathway"/>
</dbReference>
<organism evidence="8 9">
    <name type="scientific">Aquilegia coerulea</name>
    <name type="common">Rocky mountain columbine</name>
    <dbReference type="NCBI Taxonomy" id="218851"/>
    <lineage>
        <taxon>Eukaryota</taxon>
        <taxon>Viridiplantae</taxon>
        <taxon>Streptophyta</taxon>
        <taxon>Embryophyta</taxon>
        <taxon>Tracheophyta</taxon>
        <taxon>Spermatophyta</taxon>
        <taxon>Magnoliopsida</taxon>
        <taxon>Ranunculales</taxon>
        <taxon>Ranunculaceae</taxon>
        <taxon>Thalictroideae</taxon>
        <taxon>Aquilegia</taxon>
    </lineage>
</organism>
<dbReference type="AlphaFoldDB" id="A0A2G5DA31"/>
<dbReference type="OrthoDB" id="7537227at2759"/>
<gene>
    <name evidence="8" type="ORF">AQUCO_02500195v1</name>
</gene>
<dbReference type="PROSITE" id="PS51698">
    <property type="entry name" value="U_BOX"/>
    <property type="match status" value="1"/>
</dbReference>
<evidence type="ECO:0000256" key="5">
    <source>
        <dbReference type="ARBA" id="ARBA00022786"/>
    </source>
</evidence>
<dbReference type="EC" id="2.3.2.27" evidence="3"/>
<evidence type="ECO:0000256" key="4">
    <source>
        <dbReference type="ARBA" id="ARBA00022679"/>
    </source>
</evidence>
<proteinExistence type="predicted"/>
<keyword evidence="4" id="KW-0808">Transferase</keyword>
<dbReference type="InterPro" id="IPR000225">
    <property type="entry name" value="Armadillo"/>
</dbReference>
<sequence length="480" mass="53469">MGSSKKRWKITFSRSLPSSTHKLKPPHPPNEFICPISQSLMADPVIVSSGQTFERNCIQVCKNLNFIPILSDGSKPNFSTLIPNIAIKSTILNWCDTNKVIRPNPISINIAEKLVHSLMASQQAKTESEIESNRLPSHFRFSSEESISSSLSEILIIEEISNSEEEKFFIKLKTSEVSQQEEALILLRQITRNDPTIRIPLCTPRLLSALRSFIISKSSVFQVNSIAVLVNLSLEMINKVKIVRSGSVPMLIEVLKCGSFESVEYSVSLLFSLSLDDQNKTAIGVLGGLPPLLNLVKSENHRVSHESLLALFHLSLVQSNRSKLVKLGAVRVLFGLINTDNCSLRILCNLAMCVEGRAALLDVNAVKWLVDMMKCSSELESVVSREKCVETLYGLSCGSLRFRGMAKEAGAVEVLSEVVERGSDRVKEKAKKMLMMIKEGDEKEKDEFEGMDWESLLMDSGEVRQSHFRQLDSPDDANLV</sequence>